<keyword evidence="1" id="KW-0732">Signal</keyword>
<dbReference type="RefSeq" id="WP_260323224.1">
    <property type="nucleotide sequence ID" value="NZ_BNAJ01000014.1"/>
</dbReference>
<name>A0A7W8NTZ9_9DEIO</name>
<dbReference type="Proteomes" id="UP000539473">
    <property type="component" value="Unassembled WGS sequence"/>
</dbReference>
<gene>
    <name evidence="2" type="ORF">HNQ07_004279</name>
</gene>
<proteinExistence type="predicted"/>
<organism evidence="2 3">
    <name type="scientific">Deinococcus metalli</name>
    <dbReference type="NCBI Taxonomy" id="1141878"/>
    <lineage>
        <taxon>Bacteria</taxon>
        <taxon>Thermotogati</taxon>
        <taxon>Deinococcota</taxon>
        <taxon>Deinococci</taxon>
        <taxon>Deinococcales</taxon>
        <taxon>Deinococcaceae</taxon>
        <taxon>Deinococcus</taxon>
    </lineage>
</organism>
<evidence type="ECO:0000313" key="3">
    <source>
        <dbReference type="Proteomes" id="UP000539473"/>
    </source>
</evidence>
<comment type="caution">
    <text evidence="2">The sequence shown here is derived from an EMBL/GenBank/DDBJ whole genome shotgun (WGS) entry which is preliminary data.</text>
</comment>
<evidence type="ECO:0000256" key="1">
    <source>
        <dbReference type="SAM" id="SignalP"/>
    </source>
</evidence>
<dbReference type="EMBL" id="JACHFK010000015">
    <property type="protein sequence ID" value="MBB5378772.1"/>
    <property type="molecule type" value="Genomic_DNA"/>
</dbReference>
<protein>
    <submittedName>
        <fullName evidence="2">Uncharacterized protein</fullName>
    </submittedName>
</protein>
<dbReference type="AlphaFoldDB" id="A0A7W8NTZ9"/>
<feature type="chain" id="PRO_5031222008" evidence="1">
    <location>
        <begin position="20"/>
        <end position="42"/>
    </location>
</feature>
<feature type="signal peptide" evidence="1">
    <location>
        <begin position="1"/>
        <end position="19"/>
    </location>
</feature>
<sequence>MAKKLMLVLVALVLSTALAGPPDFGHMRTAVVANGSTDFGDR</sequence>
<evidence type="ECO:0000313" key="2">
    <source>
        <dbReference type="EMBL" id="MBB5378772.1"/>
    </source>
</evidence>
<reference evidence="2 3" key="1">
    <citation type="submission" date="2020-08" db="EMBL/GenBank/DDBJ databases">
        <title>Genomic Encyclopedia of Type Strains, Phase IV (KMG-IV): sequencing the most valuable type-strain genomes for metagenomic binning, comparative biology and taxonomic classification.</title>
        <authorList>
            <person name="Goeker M."/>
        </authorList>
    </citation>
    <scope>NUCLEOTIDE SEQUENCE [LARGE SCALE GENOMIC DNA]</scope>
    <source>
        <strain evidence="2 3">DSM 27521</strain>
    </source>
</reference>
<accession>A0A7W8NTZ9</accession>